<organism evidence="2 3">
    <name type="scientific">Coccidioides immitis H538.4</name>
    <dbReference type="NCBI Taxonomy" id="396776"/>
    <lineage>
        <taxon>Eukaryota</taxon>
        <taxon>Fungi</taxon>
        <taxon>Dikarya</taxon>
        <taxon>Ascomycota</taxon>
        <taxon>Pezizomycotina</taxon>
        <taxon>Eurotiomycetes</taxon>
        <taxon>Eurotiomycetidae</taxon>
        <taxon>Onygenales</taxon>
        <taxon>Onygenaceae</taxon>
        <taxon>Coccidioides</taxon>
    </lineage>
</organism>
<evidence type="ECO:0000256" key="1">
    <source>
        <dbReference type="SAM" id="MobiDB-lite"/>
    </source>
</evidence>
<gene>
    <name evidence="2" type="ORF">CIHG_06561</name>
</gene>
<protein>
    <submittedName>
        <fullName evidence="2">Uncharacterized protein</fullName>
    </submittedName>
</protein>
<sequence length="102" mass="11092">MVLQRPRPHLLRNQELGNQRESGQTHPAGRKVKRQNGAAGGLDATAAASTQAQFQNSIAHLRGRISNPVNSTMNNPQAQPARRTPEPEPTFVQKVMKALCCG</sequence>
<reference evidence="3" key="1">
    <citation type="journal article" date="2010" name="Genome Res.">
        <title>Population genomic sequencing of Coccidioides fungi reveals recent hybridization and transposon control.</title>
        <authorList>
            <person name="Neafsey D.E."/>
            <person name="Barker B.M."/>
            <person name="Sharpton T.J."/>
            <person name="Stajich J.E."/>
            <person name="Park D.J."/>
            <person name="Whiston E."/>
            <person name="Hung C.-Y."/>
            <person name="McMahan C."/>
            <person name="White J."/>
            <person name="Sykes S."/>
            <person name="Heiman D."/>
            <person name="Young S."/>
            <person name="Zeng Q."/>
            <person name="Abouelleil A."/>
            <person name="Aftuck L."/>
            <person name="Bessette D."/>
            <person name="Brown A."/>
            <person name="FitzGerald M."/>
            <person name="Lui A."/>
            <person name="Macdonald J.P."/>
            <person name="Priest M."/>
            <person name="Orbach M.J."/>
            <person name="Galgiani J.N."/>
            <person name="Kirkland T.N."/>
            <person name="Cole G.T."/>
            <person name="Birren B.W."/>
            <person name="Henn M.R."/>
            <person name="Taylor J.W."/>
            <person name="Rounsley S.D."/>
        </authorList>
    </citation>
    <scope>NUCLEOTIDE SEQUENCE [LARGE SCALE GENOMIC DNA]</scope>
    <source>
        <strain evidence="3">H538.4</strain>
    </source>
</reference>
<dbReference type="STRING" id="396776.A0A0J8UM45"/>
<dbReference type="AlphaFoldDB" id="A0A0J8UM45"/>
<feature type="compositionally biased region" description="Basic residues" evidence="1">
    <location>
        <begin position="1"/>
        <end position="10"/>
    </location>
</feature>
<feature type="compositionally biased region" description="Polar residues" evidence="1">
    <location>
        <begin position="15"/>
        <end position="25"/>
    </location>
</feature>
<dbReference type="EMBL" id="DS017006">
    <property type="protein sequence ID" value="KMU88623.1"/>
    <property type="molecule type" value="Genomic_DNA"/>
</dbReference>
<feature type="region of interest" description="Disordered" evidence="1">
    <location>
        <begin position="66"/>
        <end position="88"/>
    </location>
</feature>
<proteinExistence type="predicted"/>
<accession>A0A0J8UM45</accession>
<feature type="region of interest" description="Disordered" evidence="1">
    <location>
        <begin position="1"/>
        <end position="44"/>
    </location>
</feature>
<dbReference type="Proteomes" id="UP000054563">
    <property type="component" value="Unassembled WGS sequence"/>
</dbReference>
<dbReference type="VEuPathDB" id="FungiDB:CIHG_06561"/>
<feature type="compositionally biased region" description="Polar residues" evidence="1">
    <location>
        <begin position="67"/>
        <end position="78"/>
    </location>
</feature>
<evidence type="ECO:0000313" key="3">
    <source>
        <dbReference type="Proteomes" id="UP000054563"/>
    </source>
</evidence>
<name>A0A0J8UM45_COCIT</name>
<evidence type="ECO:0000313" key="2">
    <source>
        <dbReference type="EMBL" id="KMU88623.1"/>
    </source>
</evidence>